<evidence type="ECO:0000313" key="2">
    <source>
        <dbReference type="Proteomes" id="UP001207294"/>
    </source>
</evidence>
<sequence length="274" mass="31551">MTGYLIHQSDLTEIHNYMEVLRNLAQFTRSFKVGLDLVPAREYGSYRIPEIEKHLKKAADHLPIWSEVVSGITALHKELEAFMHSLIQSSESIKSSHEVTSPFIERNLTRLGELADAFEKRQETLQTLIRGIYTILPRITDFMNREIYRHAHQYNLVEKRPDQNTAMQNLTASYSFVENGPALSPQARLIAGYAYIQRSRRQYEEAYGAATHMSDHLTRICDLLASSILHPLKMRRNVPPSRPYVETRLMLVSLQEIQRLTQRFNSLTGNPGAQ</sequence>
<dbReference type="EMBL" id="JAOXML010000023">
    <property type="protein sequence ID" value="MCV4379159.1"/>
    <property type="molecule type" value="Genomic_DNA"/>
</dbReference>
<organism evidence="1 2">
    <name type="scientific">Pseudomonas capsici</name>
    <dbReference type="NCBI Taxonomy" id="2810614"/>
    <lineage>
        <taxon>Bacteria</taxon>
        <taxon>Pseudomonadati</taxon>
        <taxon>Pseudomonadota</taxon>
        <taxon>Gammaproteobacteria</taxon>
        <taxon>Pseudomonadales</taxon>
        <taxon>Pseudomonadaceae</taxon>
        <taxon>Pseudomonas</taxon>
    </lineage>
</organism>
<evidence type="ECO:0000313" key="1">
    <source>
        <dbReference type="EMBL" id="MCV4379159.1"/>
    </source>
</evidence>
<comment type="caution">
    <text evidence="1">The sequence shown here is derived from an EMBL/GenBank/DDBJ whole genome shotgun (WGS) entry which is preliminary data.</text>
</comment>
<dbReference type="RefSeq" id="WP_206403048.1">
    <property type="nucleotide sequence ID" value="NZ_JAFGZD010000022.1"/>
</dbReference>
<reference evidence="1 2" key="1">
    <citation type="submission" date="2022-10" db="EMBL/GenBank/DDBJ databases">
        <title>Characterization of Pseudomonas capsici strains from pepper and tomato in Georgia.</title>
        <authorList>
            <person name="Zhao M."/>
            <person name="Dutta B."/>
        </authorList>
    </citation>
    <scope>NUCLEOTIDE SEQUENCE [LARGE SCALE GENOMIC DNA]</scope>
    <source>
        <strain evidence="1 2">Pc20-5</strain>
    </source>
</reference>
<protein>
    <submittedName>
        <fullName evidence="1">Uncharacterized protein</fullName>
    </submittedName>
</protein>
<dbReference type="Proteomes" id="UP001207294">
    <property type="component" value="Unassembled WGS sequence"/>
</dbReference>
<proteinExistence type="predicted"/>
<name>A0ABT3C256_9PSED</name>
<dbReference type="GeneID" id="93563682"/>
<gene>
    <name evidence="1" type="ORF">OH718_21380</name>
</gene>
<keyword evidence="2" id="KW-1185">Reference proteome</keyword>
<accession>A0ABT3C256</accession>